<feature type="region of interest" description="Disordered" evidence="1">
    <location>
        <begin position="1"/>
        <end position="45"/>
    </location>
</feature>
<feature type="compositionally biased region" description="Polar residues" evidence="1">
    <location>
        <begin position="13"/>
        <end position="45"/>
    </location>
</feature>
<protein>
    <submittedName>
        <fullName evidence="2">Uncharacterized protein</fullName>
    </submittedName>
</protein>
<dbReference type="EMBL" id="JAZBJZ010000008">
    <property type="protein sequence ID" value="MEE3715783.1"/>
    <property type="molecule type" value="Genomic_DNA"/>
</dbReference>
<reference evidence="2" key="1">
    <citation type="submission" date="2024-01" db="EMBL/GenBank/DDBJ databases">
        <title>Bank of Algae and Cyanobacteria of the Azores (BACA) strain genomes.</title>
        <authorList>
            <person name="Luz R."/>
            <person name="Cordeiro R."/>
            <person name="Fonseca A."/>
            <person name="Goncalves V."/>
        </authorList>
    </citation>
    <scope>NUCLEOTIDE SEQUENCE</scope>
    <source>
        <strain evidence="2">BACA0141</strain>
    </source>
</reference>
<sequence length="45" mass="4998">MKIAPNLIIKRSPQISTLHHTSDRPPNQQQQTAIAPNLNQIAIAK</sequence>
<evidence type="ECO:0000313" key="3">
    <source>
        <dbReference type="Proteomes" id="UP001333818"/>
    </source>
</evidence>
<evidence type="ECO:0000256" key="1">
    <source>
        <dbReference type="SAM" id="MobiDB-lite"/>
    </source>
</evidence>
<proteinExistence type="predicted"/>
<dbReference type="Proteomes" id="UP001333818">
    <property type="component" value="Unassembled WGS sequence"/>
</dbReference>
<organism evidence="2 3">
    <name type="scientific">Tumidithrix elongata BACA0141</name>
    <dbReference type="NCBI Taxonomy" id="2716417"/>
    <lineage>
        <taxon>Bacteria</taxon>
        <taxon>Bacillati</taxon>
        <taxon>Cyanobacteriota</taxon>
        <taxon>Cyanophyceae</taxon>
        <taxon>Pseudanabaenales</taxon>
        <taxon>Pseudanabaenaceae</taxon>
        <taxon>Tumidithrix</taxon>
        <taxon>Tumidithrix elongata</taxon>
    </lineage>
</organism>
<name>A0AAW9PZ81_9CYAN</name>
<comment type="caution">
    <text evidence="2">The sequence shown here is derived from an EMBL/GenBank/DDBJ whole genome shotgun (WGS) entry which is preliminary data.</text>
</comment>
<dbReference type="RefSeq" id="WP_330482207.1">
    <property type="nucleotide sequence ID" value="NZ_JAZBJZ010000008.1"/>
</dbReference>
<accession>A0AAW9PZ81</accession>
<keyword evidence="3" id="KW-1185">Reference proteome</keyword>
<dbReference type="AlphaFoldDB" id="A0AAW9PZ81"/>
<gene>
    <name evidence="2" type="ORF">V2H45_03365</name>
</gene>
<evidence type="ECO:0000313" key="2">
    <source>
        <dbReference type="EMBL" id="MEE3715783.1"/>
    </source>
</evidence>